<name>A0ABY5IK83_9VIBR</name>
<feature type="domain" description="Winged helix-turn helix" evidence="1">
    <location>
        <begin position="4"/>
        <end position="45"/>
    </location>
</feature>
<dbReference type="InterPro" id="IPR025959">
    <property type="entry name" value="Winged_HTH_dom"/>
</dbReference>
<protein>
    <submittedName>
        <fullName evidence="2">Winged helix-turn-helix domain-containing protein</fullName>
    </submittedName>
</protein>
<gene>
    <name evidence="2" type="ORF">HB762_24880</name>
</gene>
<keyword evidence="3" id="KW-1185">Reference proteome</keyword>
<dbReference type="Proteomes" id="UP001059912">
    <property type="component" value="Chromosome 2"/>
</dbReference>
<reference evidence="2" key="1">
    <citation type="submission" date="2020-03" db="EMBL/GenBank/DDBJ databases">
        <title>Five strains of Vibrio campbellii isolated from Mariana Trench.</title>
        <authorList>
            <person name="Liang J."/>
            <person name="Zhang X.-H."/>
        </authorList>
    </citation>
    <scope>NUCLEOTIDE SEQUENCE</scope>
    <source>
        <strain evidence="2">LJC013</strain>
    </source>
</reference>
<dbReference type="Pfam" id="PF13592">
    <property type="entry name" value="HTH_33"/>
    <property type="match status" value="1"/>
</dbReference>
<evidence type="ECO:0000313" key="2">
    <source>
        <dbReference type="EMBL" id="UTZ34721.1"/>
    </source>
</evidence>
<accession>A0ABY5IK83</accession>
<dbReference type="EMBL" id="CP050471">
    <property type="protein sequence ID" value="UTZ34721.1"/>
    <property type="molecule type" value="Genomic_DNA"/>
</dbReference>
<evidence type="ECO:0000313" key="3">
    <source>
        <dbReference type="Proteomes" id="UP001059912"/>
    </source>
</evidence>
<sequence length="45" mass="5265">MKRHVHQITTYVREVFGRDYTDPGINKCLHPDGLSYNQPRGTPHE</sequence>
<organism evidence="2 3">
    <name type="scientific">Vibrio campbellii</name>
    <dbReference type="NCBI Taxonomy" id="680"/>
    <lineage>
        <taxon>Bacteria</taxon>
        <taxon>Pseudomonadati</taxon>
        <taxon>Pseudomonadota</taxon>
        <taxon>Gammaproteobacteria</taxon>
        <taxon>Vibrionales</taxon>
        <taxon>Vibrionaceae</taxon>
        <taxon>Vibrio</taxon>
    </lineage>
</organism>
<proteinExistence type="predicted"/>
<dbReference type="RefSeq" id="WP_369524871.1">
    <property type="nucleotide sequence ID" value="NZ_CP050471.1"/>
</dbReference>
<evidence type="ECO:0000259" key="1">
    <source>
        <dbReference type="Pfam" id="PF13592"/>
    </source>
</evidence>